<feature type="compositionally biased region" description="Basic and acidic residues" evidence="1">
    <location>
        <begin position="7"/>
        <end position="16"/>
    </location>
</feature>
<feature type="region of interest" description="Disordered" evidence="1">
    <location>
        <begin position="56"/>
        <end position="109"/>
    </location>
</feature>
<feature type="region of interest" description="Disordered" evidence="1">
    <location>
        <begin position="1"/>
        <end position="39"/>
    </location>
</feature>
<reference evidence="2" key="1">
    <citation type="journal article" date="2022" name="bioRxiv">
        <title>Sequencing and chromosome-scale assembly of the giantPleurodeles waltlgenome.</title>
        <authorList>
            <person name="Brown T."/>
            <person name="Elewa A."/>
            <person name="Iarovenko S."/>
            <person name="Subramanian E."/>
            <person name="Araus A.J."/>
            <person name="Petzold A."/>
            <person name="Susuki M."/>
            <person name="Suzuki K.-i.T."/>
            <person name="Hayashi T."/>
            <person name="Toyoda A."/>
            <person name="Oliveira C."/>
            <person name="Osipova E."/>
            <person name="Leigh N.D."/>
            <person name="Simon A."/>
            <person name="Yun M.H."/>
        </authorList>
    </citation>
    <scope>NUCLEOTIDE SEQUENCE</scope>
    <source>
        <strain evidence="2">20211129_DDA</strain>
        <tissue evidence="2">Liver</tissue>
    </source>
</reference>
<organism evidence="2 3">
    <name type="scientific">Pleurodeles waltl</name>
    <name type="common">Iberian ribbed newt</name>
    <dbReference type="NCBI Taxonomy" id="8319"/>
    <lineage>
        <taxon>Eukaryota</taxon>
        <taxon>Metazoa</taxon>
        <taxon>Chordata</taxon>
        <taxon>Craniata</taxon>
        <taxon>Vertebrata</taxon>
        <taxon>Euteleostomi</taxon>
        <taxon>Amphibia</taxon>
        <taxon>Batrachia</taxon>
        <taxon>Caudata</taxon>
        <taxon>Salamandroidea</taxon>
        <taxon>Salamandridae</taxon>
        <taxon>Pleurodelinae</taxon>
        <taxon>Pleurodeles</taxon>
    </lineage>
</organism>
<dbReference type="AlphaFoldDB" id="A0AAV7N6R4"/>
<sequence length="109" mass="10970">MAPGEVQRGRGRECARGARAGSGSGRDFRRAAGRPSWIAGSGRGRLGALVVGREGSALSGGQGAAGSAQSRVRPALPGRIEEEEPGQEEEQSGGGASLGLSRCPVKVSD</sequence>
<evidence type="ECO:0000313" key="2">
    <source>
        <dbReference type="EMBL" id="KAJ1111119.1"/>
    </source>
</evidence>
<proteinExistence type="predicted"/>
<keyword evidence="3" id="KW-1185">Reference proteome</keyword>
<accession>A0AAV7N6R4</accession>
<comment type="caution">
    <text evidence="2">The sequence shown here is derived from an EMBL/GenBank/DDBJ whole genome shotgun (WGS) entry which is preliminary data.</text>
</comment>
<feature type="compositionally biased region" description="Acidic residues" evidence="1">
    <location>
        <begin position="81"/>
        <end position="91"/>
    </location>
</feature>
<protein>
    <submittedName>
        <fullName evidence="2">Uncharacterized protein</fullName>
    </submittedName>
</protein>
<name>A0AAV7N6R4_PLEWA</name>
<evidence type="ECO:0000256" key="1">
    <source>
        <dbReference type="SAM" id="MobiDB-lite"/>
    </source>
</evidence>
<gene>
    <name evidence="2" type="ORF">NDU88_008457</name>
</gene>
<dbReference type="Proteomes" id="UP001066276">
    <property type="component" value="Chromosome 9"/>
</dbReference>
<dbReference type="EMBL" id="JANPWB010000013">
    <property type="protein sequence ID" value="KAJ1111119.1"/>
    <property type="molecule type" value="Genomic_DNA"/>
</dbReference>
<evidence type="ECO:0000313" key="3">
    <source>
        <dbReference type="Proteomes" id="UP001066276"/>
    </source>
</evidence>